<evidence type="ECO:0000313" key="2">
    <source>
        <dbReference type="Proteomes" id="UP001331691"/>
    </source>
</evidence>
<evidence type="ECO:0000313" key="1">
    <source>
        <dbReference type="EMBL" id="MEE9657524.1"/>
    </source>
</evidence>
<gene>
    <name evidence="1" type="ORF">V4836_26075</name>
</gene>
<dbReference type="Proteomes" id="UP001331691">
    <property type="component" value="Unassembled WGS sequence"/>
</dbReference>
<keyword evidence="2" id="KW-1185">Reference proteome</keyword>
<dbReference type="InterPro" id="IPR055662">
    <property type="entry name" value="DUF7238"/>
</dbReference>
<comment type="caution">
    <text evidence="1">The sequence shown here is derived from an EMBL/GenBank/DDBJ whole genome shotgun (WGS) entry which is preliminary data.</text>
</comment>
<accession>A0AB35XI94</accession>
<protein>
    <submittedName>
        <fullName evidence="1">Uncharacterized protein</fullName>
    </submittedName>
</protein>
<dbReference type="AlphaFoldDB" id="A0AB35XI94"/>
<dbReference type="RefSeq" id="WP_256064032.1">
    <property type="nucleotide sequence ID" value="NZ_JAZKKV010000004.1"/>
</dbReference>
<name>A0AB35XI94_9ENTR</name>
<sequence length="148" mass="16654">MTSKTKGSALAALYRASNAALDEVDQLRADGFPQPLWAESMRTAIGEMGAPDVAENEQPWQKLIRVYAEEIGPTPEPEQALLLKLFKEAGENLPIWPGTCHEVFHSQFRKIDIFENSVDGKEAIVWFLLHLDDFFPRVAAKMWPADNN</sequence>
<proteinExistence type="predicted"/>
<reference evidence="1 2" key="1">
    <citation type="submission" date="2023-10" db="EMBL/GenBank/DDBJ databases">
        <title>Wastewater isolates of ESBL- and carbapenemase-producing Gram-negative bacteria from New Zealand.</title>
        <authorList>
            <person name="Straub C."/>
            <person name="Weaver L."/>
            <person name="Cornelius A."/>
            <person name="Mcgill E."/>
            <person name="Dyet K."/>
            <person name="White L."/>
            <person name="Pattis I."/>
        </authorList>
    </citation>
    <scope>NUCLEOTIDE SEQUENCE [LARGE SCALE GENOMIC DNA]</scope>
    <source>
        <strain evidence="1 2">ESBL09</strain>
    </source>
</reference>
<dbReference type="Pfam" id="PF23885">
    <property type="entry name" value="DUF7238"/>
    <property type="match status" value="1"/>
</dbReference>
<dbReference type="EMBL" id="JAZKKV010000004">
    <property type="protein sequence ID" value="MEE9657524.1"/>
    <property type="molecule type" value="Genomic_DNA"/>
</dbReference>
<organism evidence="1 2">
    <name type="scientific">Kluyvera ascorbata</name>
    <dbReference type="NCBI Taxonomy" id="51288"/>
    <lineage>
        <taxon>Bacteria</taxon>
        <taxon>Pseudomonadati</taxon>
        <taxon>Pseudomonadota</taxon>
        <taxon>Gammaproteobacteria</taxon>
        <taxon>Enterobacterales</taxon>
        <taxon>Enterobacteriaceae</taxon>
        <taxon>Kluyvera</taxon>
    </lineage>
</organism>